<evidence type="ECO:0000313" key="6">
    <source>
        <dbReference type="Proteomes" id="UP000321659"/>
    </source>
</evidence>
<proteinExistence type="inferred from homology"/>
<evidence type="ECO:0000256" key="2">
    <source>
        <dbReference type="HAMAP-Rule" id="MF_00984"/>
    </source>
</evidence>
<dbReference type="AlphaFoldDB" id="A0A5C6M5X7"/>
<dbReference type="InterPro" id="IPR011344">
    <property type="entry name" value="ssDNA-bd"/>
</dbReference>
<dbReference type="PROSITE" id="PS50935">
    <property type="entry name" value="SSB"/>
    <property type="match status" value="1"/>
</dbReference>
<name>A0A5C6M5X7_9LACO</name>
<organism evidence="5 6">
    <name type="scientific">Dellaglioa algida</name>
    <dbReference type="NCBI Taxonomy" id="105612"/>
    <lineage>
        <taxon>Bacteria</taxon>
        <taxon>Bacillati</taxon>
        <taxon>Bacillota</taxon>
        <taxon>Bacilli</taxon>
        <taxon>Lactobacillales</taxon>
        <taxon>Lactobacillaceae</taxon>
        <taxon>Dellaglioa</taxon>
    </lineage>
</organism>
<dbReference type="RefSeq" id="WP_146303416.1">
    <property type="nucleotide sequence ID" value="NZ_JANXKU010000004.1"/>
</dbReference>
<comment type="caution">
    <text evidence="2">Lacks conserved residue(s) required for the propagation of feature annotation.</text>
</comment>
<dbReference type="EMBL" id="SRRQ01000024">
    <property type="protein sequence ID" value="TWW10126.1"/>
    <property type="molecule type" value="Genomic_DNA"/>
</dbReference>
<dbReference type="PANTHER" id="PTHR10302:SF27">
    <property type="entry name" value="SINGLE-STRANDED DNA-BINDING PROTEIN"/>
    <property type="match status" value="1"/>
</dbReference>
<dbReference type="PANTHER" id="PTHR10302">
    <property type="entry name" value="SINGLE-STRANDED DNA-BINDING PROTEIN"/>
    <property type="match status" value="1"/>
</dbReference>
<dbReference type="GO" id="GO:0009295">
    <property type="term" value="C:nucleoid"/>
    <property type="evidence" value="ECO:0007669"/>
    <property type="project" value="TreeGrafter"/>
</dbReference>
<dbReference type="CDD" id="cd04496">
    <property type="entry name" value="SSB_OBF"/>
    <property type="match status" value="1"/>
</dbReference>
<reference evidence="5 6" key="1">
    <citation type="submission" date="2019-04" db="EMBL/GenBank/DDBJ databases">
        <title>In vitro growth and metabolic characteristics of meat-borne Lactobacillus algidus strains.</title>
        <authorList>
            <person name="Sade E."/>
            <person name="Per J."/>
            <person name="Tytti H."/>
            <person name="Johanna B.K."/>
        </authorList>
    </citation>
    <scope>NUCLEOTIDE SEQUENCE [LARGE SCALE GENOMIC DNA]</scope>
    <source>
        <strain evidence="5 6">LTS37-1</strain>
    </source>
</reference>
<evidence type="ECO:0000313" key="5">
    <source>
        <dbReference type="EMBL" id="TWW10126.1"/>
    </source>
</evidence>
<dbReference type="Proteomes" id="UP000321659">
    <property type="component" value="Unassembled WGS sequence"/>
</dbReference>
<keyword evidence="1 2" id="KW-0238">DNA-binding</keyword>
<dbReference type="SUPFAM" id="SSF50249">
    <property type="entry name" value="Nucleic acid-binding proteins"/>
    <property type="match status" value="1"/>
</dbReference>
<feature type="region of interest" description="Disordered" evidence="4">
    <location>
        <begin position="106"/>
        <end position="128"/>
    </location>
</feature>
<evidence type="ECO:0000256" key="1">
    <source>
        <dbReference type="ARBA" id="ARBA00023125"/>
    </source>
</evidence>
<gene>
    <name evidence="5" type="primary">ssb</name>
    <name evidence="5" type="ORF">LABALGLTS371_16080</name>
</gene>
<protein>
    <recommendedName>
        <fullName evidence="2 3">Single-stranded DNA-binding protein</fullName>
        <shortName evidence="2">SSB</shortName>
    </recommendedName>
</protein>
<comment type="caution">
    <text evidence="5">The sequence shown here is derived from an EMBL/GenBank/DDBJ whole genome shotgun (WGS) entry which is preliminary data.</text>
</comment>
<dbReference type="NCBIfam" id="TIGR00621">
    <property type="entry name" value="ssb"/>
    <property type="match status" value="1"/>
</dbReference>
<dbReference type="GO" id="GO:0006260">
    <property type="term" value="P:DNA replication"/>
    <property type="evidence" value="ECO:0007669"/>
    <property type="project" value="InterPro"/>
</dbReference>
<comment type="subunit">
    <text evidence="2">Homotetramer.</text>
</comment>
<evidence type="ECO:0000256" key="3">
    <source>
        <dbReference type="PIRNR" id="PIRNR002070"/>
    </source>
</evidence>
<dbReference type="Pfam" id="PF00436">
    <property type="entry name" value="SSB"/>
    <property type="match status" value="1"/>
</dbReference>
<sequence>MNRINLVGRLTADPELKYTAAGAAVLSGTIAVPRNFKNAQGEYESDFVRYKVWRKSAEIFANYTHKGSRVAIDGRLEIGSYDDKNGNKVYTADVVVDQFDFLNSKSESTQRPATTQQTNIDPFANNGQQIDISDDNIPF</sequence>
<evidence type="ECO:0000256" key="4">
    <source>
        <dbReference type="SAM" id="MobiDB-lite"/>
    </source>
</evidence>
<dbReference type="PIRSF" id="PIRSF002070">
    <property type="entry name" value="SSB"/>
    <property type="match status" value="1"/>
</dbReference>
<dbReference type="InterPro" id="IPR012340">
    <property type="entry name" value="NA-bd_OB-fold"/>
</dbReference>
<dbReference type="InterPro" id="IPR000424">
    <property type="entry name" value="Primosome_PriB/ssb"/>
</dbReference>
<dbReference type="GO" id="GO:0003697">
    <property type="term" value="F:single-stranded DNA binding"/>
    <property type="evidence" value="ECO:0007669"/>
    <property type="project" value="UniProtKB-UniRule"/>
</dbReference>
<dbReference type="Gene3D" id="2.40.50.140">
    <property type="entry name" value="Nucleic acid-binding proteins"/>
    <property type="match status" value="1"/>
</dbReference>
<dbReference type="HAMAP" id="MF_00984">
    <property type="entry name" value="SSB"/>
    <property type="match status" value="1"/>
</dbReference>
<accession>A0A5C6M5X7</accession>